<comment type="subcellular location">
    <subcellularLocation>
        <location evidence="1">Cell membrane</location>
        <topology evidence="1">Multi-pass membrane protein</topology>
    </subcellularLocation>
</comment>
<dbReference type="PATRIC" id="fig|1345695.3.peg.3565"/>
<keyword evidence="4 10" id="KW-0812">Transmembrane</keyword>
<dbReference type="InterPro" id="IPR004089">
    <property type="entry name" value="MCPsignal_dom"/>
</dbReference>
<reference evidence="13 14" key="1">
    <citation type="journal article" date="2013" name="Genome Announc.">
        <title>Complete Genome Sequence of the Solvent Producer Clostridium saccharobutylicum NCP262 (DSM 13864).</title>
        <authorList>
            <person name="Poehlein A."/>
            <person name="Hartwich K."/>
            <person name="Krabben P."/>
            <person name="Ehrenreich A."/>
            <person name="Liebl W."/>
            <person name="Durre P."/>
            <person name="Gottschalk G."/>
            <person name="Daniel R."/>
        </authorList>
    </citation>
    <scope>NUCLEOTIDE SEQUENCE [LARGE SCALE GENOMIC DNA]</scope>
    <source>
        <strain evidence="13">DSM 13864</strain>
    </source>
</reference>
<evidence type="ECO:0000259" key="12">
    <source>
        <dbReference type="PROSITE" id="PS50885"/>
    </source>
</evidence>
<feature type="domain" description="HAMP" evidence="12">
    <location>
        <begin position="332"/>
        <end position="389"/>
    </location>
</feature>
<evidence type="ECO:0000256" key="7">
    <source>
        <dbReference type="ARBA" id="ARBA00023224"/>
    </source>
</evidence>
<evidence type="ECO:0000256" key="6">
    <source>
        <dbReference type="ARBA" id="ARBA00023136"/>
    </source>
</evidence>
<evidence type="ECO:0000256" key="1">
    <source>
        <dbReference type="ARBA" id="ARBA00004651"/>
    </source>
</evidence>
<dbReference type="Proteomes" id="UP000017118">
    <property type="component" value="Chromosome"/>
</dbReference>
<dbReference type="Pfam" id="PF00015">
    <property type="entry name" value="MCPsignal"/>
    <property type="match status" value="1"/>
</dbReference>
<evidence type="ECO:0000256" key="3">
    <source>
        <dbReference type="ARBA" id="ARBA00022500"/>
    </source>
</evidence>
<dbReference type="AlphaFoldDB" id="U5MYJ0"/>
<evidence type="ECO:0000313" key="14">
    <source>
        <dbReference type="Proteomes" id="UP000017118"/>
    </source>
</evidence>
<evidence type="ECO:0000313" key="13">
    <source>
        <dbReference type="EMBL" id="AGX44542.1"/>
    </source>
</evidence>
<dbReference type="eggNOG" id="COG0840">
    <property type="taxonomic scope" value="Bacteria"/>
</dbReference>
<gene>
    <name evidence="13" type="primary">mcpB4</name>
    <name evidence="13" type="ORF">CLSA_c35810</name>
</gene>
<evidence type="ECO:0000256" key="10">
    <source>
        <dbReference type="SAM" id="Phobius"/>
    </source>
</evidence>
<dbReference type="SUPFAM" id="SSF58104">
    <property type="entry name" value="Methyl-accepting chemotaxis protein (MCP) signaling domain"/>
    <property type="match status" value="1"/>
</dbReference>
<keyword evidence="6 10" id="KW-0472">Membrane</keyword>
<comment type="similarity">
    <text evidence="8">Belongs to the methyl-accepting chemotaxis (MCP) protein family.</text>
</comment>
<dbReference type="HOGENOM" id="CLU_000445_107_19_9"/>
<dbReference type="PROSITE" id="PS50111">
    <property type="entry name" value="CHEMOTAXIS_TRANSDUC_2"/>
    <property type="match status" value="1"/>
</dbReference>
<evidence type="ECO:0000256" key="2">
    <source>
        <dbReference type="ARBA" id="ARBA00022475"/>
    </source>
</evidence>
<keyword evidence="2" id="KW-1003">Cell membrane</keyword>
<evidence type="ECO:0000256" key="9">
    <source>
        <dbReference type="PROSITE-ProRule" id="PRU00284"/>
    </source>
</evidence>
<evidence type="ECO:0000259" key="11">
    <source>
        <dbReference type="PROSITE" id="PS50111"/>
    </source>
</evidence>
<evidence type="ECO:0000256" key="4">
    <source>
        <dbReference type="ARBA" id="ARBA00022692"/>
    </source>
</evidence>
<organism evidence="13 14">
    <name type="scientific">Clostridium saccharobutylicum DSM 13864</name>
    <dbReference type="NCBI Taxonomy" id="1345695"/>
    <lineage>
        <taxon>Bacteria</taxon>
        <taxon>Bacillati</taxon>
        <taxon>Bacillota</taxon>
        <taxon>Clostridia</taxon>
        <taxon>Eubacteriales</taxon>
        <taxon>Clostridiaceae</taxon>
        <taxon>Clostridium</taxon>
    </lineage>
</organism>
<name>U5MYJ0_CLOSA</name>
<dbReference type="InterPro" id="IPR033479">
    <property type="entry name" value="dCache_1"/>
</dbReference>
<feature type="transmembrane region" description="Helical" evidence="10">
    <location>
        <begin position="20"/>
        <end position="40"/>
    </location>
</feature>
<accession>U5MYJ0</accession>
<keyword evidence="5 10" id="KW-1133">Transmembrane helix</keyword>
<dbReference type="PANTHER" id="PTHR32089:SF112">
    <property type="entry name" value="LYSOZYME-LIKE PROTEIN-RELATED"/>
    <property type="match status" value="1"/>
</dbReference>
<dbReference type="EMBL" id="CP006721">
    <property type="protein sequence ID" value="AGX44542.1"/>
    <property type="molecule type" value="Genomic_DNA"/>
</dbReference>
<dbReference type="CDD" id="cd18773">
    <property type="entry name" value="PDC1_HK_sensor"/>
    <property type="match status" value="1"/>
</dbReference>
<dbReference type="InterPro" id="IPR003660">
    <property type="entry name" value="HAMP_dom"/>
</dbReference>
<keyword evidence="3" id="KW-0145">Chemotaxis</keyword>
<keyword evidence="7 9" id="KW-0807">Transducer</keyword>
<keyword evidence="14" id="KW-1185">Reference proteome</keyword>
<dbReference type="GO" id="GO:0005886">
    <property type="term" value="C:plasma membrane"/>
    <property type="evidence" value="ECO:0007669"/>
    <property type="project" value="UniProtKB-SubCell"/>
</dbReference>
<dbReference type="GO" id="GO:0007165">
    <property type="term" value="P:signal transduction"/>
    <property type="evidence" value="ECO:0007669"/>
    <property type="project" value="UniProtKB-KW"/>
</dbReference>
<evidence type="ECO:0000256" key="5">
    <source>
        <dbReference type="ARBA" id="ARBA00022989"/>
    </source>
</evidence>
<proteinExistence type="inferred from homology"/>
<protein>
    <submittedName>
        <fullName evidence="13">Methyl-accepting chemotaxis protein McpB</fullName>
    </submittedName>
</protein>
<dbReference type="KEGG" id="csb:CLSA_c35810"/>
<dbReference type="Pfam" id="PF02743">
    <property type="entry name" value="dCache_1"/>
    <property type="match status" value="1"/>
</dbReference>
<sequence length="694" mass="76318">MRKGSDAMNKIISGIKGRILISIVLVVLLTIASISGIAIYQVNKKNYNDYLSNSREQMNIVSQTIKIFDDQIDKNLDMLATNPLIMTADDSITSYKNTKEETQMKPSANGELEKAIYKVFEQYGKSHEGTNYVYLGTKDGRYIQWPETTTFAGYDPVKRPWYVGAENKDGKVIRTAPYVFKSEMLTSNARTFTDKDGNVLGVIGLDVKQSKISDMLNQMKFGKTGFSMIIHNTGAIMADGKNPENNFKQVQEVGIDGLDKILTDGTKTFEVVINGEKYLVNPYKVEGTDWILASFITQKEIDSGAKEIMNTVVISAIVILVLISILANYVSSSITKPIIAVTGRVKDFANLDFSADKQINEKYLNRKDEIGDMIMSLKIMRENVANFIRKSADAAEHIAASSEELTATSEQAATASEEVAKTIEEIARGASEQATDTEIAANNVEELGNLLEQDLNYTRELNVAAIQIEKQKEEGFLILKELINKTQKNSDASSNVYEIIMTNNESAEKIESASTMIQSIADQTNLLALNAAIEAARAGEAGKGFAVVADEIRKLAEQSNNFTSDIKTIINELKTKSQSAVDFMKETNKIVIEQAESVEATEGKFEGIAEAIDAIKSIITKLNHSTGLMAENKNKIIELTQNLSAISEENAAGTEQTSASMEEQAATIEEIASSGEKLATIAEELRVLIDQFKI</sequence>
<dbReference type="PANTHER" id="PTHR32089">
    <property type="entry name" value="METHYL-ACCEPTING CHEMOTAXIS PROTEIN MCPB"/>
    <property type="match status" value="1"/>
</dbReference>
<dbReference type="CDD" id="cd12912">
    <property type="entry name" value="PDC2_MCP_like"/>
    <property type="match status" value="1"/>
</dbReference>
<dbReference type="PROSITE" id="PS50885">
    <property type="entry name" value="HAMP"/>
    <property type="match status" value="1"/>
</dbReference>
<dbReference type="Gene3D" id="1.10.287.950">
    <property type="entry name" value="Methyl-accepting chemotaxis protein"/>
    <property type="match status" value="1"/>
</dbReference>
<evidence type="ECO:0000256" key="8">
    <source>
        <dbReference type="ARBA" id="ARBA00029447"/>
    </source>
</evidence>
<dbReference type="GO" id="GO:0006935">
    <property type="term" value="P:chemotaxis"/>
    <property type="evidence" value="ECO:0007669"/>
    <property type="project" value="UniProtKB-KW"/>
</dbReference>
<feature type="domain" description="Methyl-accepting transducer" evidence="11">
    <location>
        <begin position="408"/>
        <end position="665"/>
    </location>
</feature>
<dbReference type="SMART" id="SM00283">
    <property type="entry name" value="MA"/>
    <property type="match status" value="1"/>
</dbReference>
<dbReference type="Gene3D" id="3.30.450.20">
    <property type="entry name" value="PAS domain"/>
    <property type="match status" value="2"/>
</dbReference>